<dbReference type="PANTHER" id="PTHR43247">
    <property type="entry name" value="PHOSPHOSERINE AMINOTRANSFERASE"/>
    <property type="match status" value="1"/>
</dbReference>
<keyword evidence="7 11" id="KW-0663">Pyridoxal phosphate</keyword>
<dbReference type="EC" id="2.6.1.52" evidence="11"/>
<dbReference type="PIRSF" id="PIRSF000525">
    <property type="entry name" value="SerC"/>
    <property type="match status" value="1"/>
</dbReference>
<dbReference type="GO" id="GO:0006564">
    <property type="term" value="P:L-serine biosynthetic process"/>
    <property type="evidence" value="ECO:0007669"/>
    <property type="project" value="UniProtKB-UniRule"/>
</dbReference>
<organism evidence="13 14">
    <name type="scientific">Phascolarctobacterium succinatutens CAG:287</name>
    <dbReference type="NCBI Taxonomy" id="1263101"/>
    <lineage>
        <taxon>Bacteria</taxon>
        <taxon>Bacillati</taxon>
        <taxon>Bacillota</taxon>
        <taxon>Negativicutes</taxon>
        <taxon>Acidaminococcales</taxon>
        <taxon>Acidaminococcaceae</taxon>
        <taxon>Phascolarctobacterium</taxon>
    </lineage>
</organism>
<feature type="binding site" evidence="11">
    <location>
        <position position="42"/>
    </location>
    <ligand>
        <name>L-glutamate</name>
        <dbReference type="ChEBI" id="CHEBI:29985"/>
    </ligand>
</feature>
<feature type="binding site" evidence="11">
    <location>
        <position position="168"/>
    </location>
    <ligand>
        <name>pyridoxal 5'-phosphate</name>
        <dbReference type="ChEBI" id="CHEBI:597326"/>
    </ligand>
</feature>
<evidence type="ECO:0000256" key="1">
    <source>
        <dbReference type="ARBA" id="ARBA00003483"/>
    </source>
</evidence>
<dbReference type="GO" id="GO:0030170">
    <property type="term" value="F:pyridoxal phosphate binding"/>
    <property type="evidence" value="ECO:0007669"/>
    <property type="project" value="UniProtKB-UniRule"/>
</dbReference>
<evidence type="ECO:0000256" key="4">
    <source>
        <dbReference type="ARBA" id="ARBA00022576"/>
    </source>
</evidence>
<dbReference type="HOGENOM" id="CLU_034866_0_2_9"/>
<keyword evidence="5 11" id="KW-0028">Amino-acid biosynthesis</keyword>
<comment type="subcellular location">
    <subcellularLocation>
        <location evidence="11">Cytoplasm</location>
    </subcellularLocation>
</comment>
<evidence type="ECO:0000256" key="2">
    <source>
        <dbReference type="ARBA" id="ARBA00005099"/>
    </source>
</evidence>
<dbReference type="AlphaFoldDB" id="R6X4K4"/>
<comment type="cofactor">
    <cofactor evidence="11">
        <name>pyridoxal 5'-phosphate</name>
        <dbReference type="ChEBI" id="CHEBI:597326"/>
    </cofactor>
    <text evidence="11">Binds 1 pyridoxal phosphate per subunit.</text>
</comment>
<dbReference type="SUPFAM" id="SSF53383">
    <property type="entry name" value="PLP-dependent transferases"/>
    <property type="match status" value="1"/>
</dbReference>
<keyword evidence="4 11" id="KW-0032">Aminotransferase</keyword>
<dbReference type="FunFam" id="3.90.1150.10:FF:000006">
    <property type="entry name" value="Phosphoserine aminotransferase"/>
    <property type="match status" value="1"/>
</dbReference>
<dbReference type="FunFam" id="3.40.640.10:FF:000010">
    <property type="entry name" value="Phosphoserine aminotransferase"/>
    <property type="match status" value="1"/>
</dbReference>
<evidence type="ECO:0000313" key="13">
    <source>
        <dbReference type="EMBL" id="CDD11196.1"/>
    </source>
</evidence>
<feature type="binding site" evidence="11">
    <location>
        <begin position="76"/>
        <end position="77"/>
    </location>
    <ligand>
        <name>pyridoxal 5'-phosphate</name>
        <dbReference type="ChEBI" id="CHEBI:597326"/>
    </ligand>
</feature>
<reference evidence="13" key="1">
    <citation type="submission" date="2012-11" db="EMBL/GenBank/DDBJ databases">
        <title>Dependencies among metagenomic species, viruses, plasmids and units of genetic variation.</title>
        <authorList>
            <person name="Nielsen H.B."/>
            <person name="Almeida M."/>
            <person name="Juncker A.S."/>
            <person name="Rasmussen S."/>
            <person name="Li J."/>
            <person name="Sunagawa S."/>
            <person name="Plichta D."/>
            <person name="Gautier L."/>
            <person name="Le Chatelier E."/>
            <person name="Peletier E."/>
            <person name="Bonde I."/>
            <person name="Nielsen T."/>
            <person name="Manichanh C."/>
            <person name="Arumugam M."/>
            <person name="Batto J."/>
            <person name="Santos M.B.Q.D."/>
            <person name="Blom N."/>
            <person name="Borruel N."/>
            <person name="Burgdorf K.S."/>
            <person name="Boumezbeur F."/>
            <person name="Casellas F."/>
            <person name="Dore J."/>
            <person name="Guarner F."/>
            <person name="Hansen T."/>
            <person name="Hildebrand F."/>
            <person name="Kaas R.S."/>
            <person name="Kennedy S."/>
            <person name="Kristiansen K."/>
            <person name="Kultima J.R."/>
            <person name="Leonard P."/>
            <person name="Levenez F."/>
            <person name="Lund O."/>
            <person name="Moumen B."/>
            <person name="Le Paslier D."/>
            <person name="Pons N."/>
            <person name="Pedersen O."/>
            <person name="Prifti E."/>
            <person name="Qin J."/>
            <person name="Raes J."/>
            <person name="Tap J."/>
            <person name="Tims S."/>
            <person name="Ussery D.W."/>
            <person name="Yamada T."/>
            <person name="MetaHit consortium"/>
            <person name="Renault P."/>
            <person name="Sicheritz-Ponten T."/>
            <person name="Bork P."/>
            <person name="Wang J."/>
            <person name="Brunak S."/>
            <person name="Ehrlich S.D."/>
        </authorList>
    </citation>
    <scope>NUCLEOTIDE SEQUENCE [LARGE SCALE GENOMIC DNA]</scope>
</reference>
<keyword evidence="11" id="KW-0963">Cytoplasm</keyword>
<evidence type="ECO:0000256" key="8">
    <source>
        <dbReference type="ARBA" id="ARBA00023299"/>
    </source>
</evidence>
<dbReference type="PANTHER" id="PTHR43247:SF1">
    <property type="entry name" value="PHOSPHOSERINE AMINOTRANSFERASE"/>
    <property type="match status" value="1"/>
</dbReference>
<keyword evidence="8 11" id="KW-0718">Serine biosynthesis</keyword>
<dbReference type="RefSeq" id="WP_021719477.1">
    <property type="nucleotide sequence ID" value="NZ_FR892761.1"/>
</dbReference>
<dbReference type="Gene3D" id="3.90.1150.10">
    <property type="entry name" value="Aspartate Aminotransferase, domain 1"/>
    <property type="match status" value="1"/>
</dbReference>
<feature type="binding site" evidence="11">
    <location>
        <begin position="233"/>
        <end position="234"/>
    </location>
    <ligand>
        <name>pyridoxal 5'-phosphate</name>
        <dbReference type="ChEBI" id="CHEBI:597326"/>
    </ligand>
</feature>
<sequence>MKRAYNFNAGPSAMPLEVLLEAQEEFLNYKNTGMSIIEMSHRSSEYAALHAETKQLLRELMEIPEDYEIMFIQGGGSTQFLMTAANFHTKKYAAYVNTGVWAKKAMAEGKFYGEVYEAASSADKNHSYIPQEFTLRSDTSYVHLTANNTIYGTEYKDFPKFDVPVICDMSSDILSRKVNVKDFDLIYAGAQKNLGPAGVVIVIAKKSFLATAREELPTMLKYSTFANNDSLYNTPPVFAIYMVNKTLHWIKKQGGVNAIAKNNAAKAKLIYDVIDNSNGFYKGHAAPEARSNMNITFNLATPEMEKDFVAKGKAAGFVGIGGHRLVGGCRASAYNAVPLEACKALAEFMEEYMKANK</sequence>
<feature type="domain" description="Aminotransferase class V" evidence="12">
    <location>
        <begin position="5"/>
        <end position="338"/>
    </location>
</feature>
<evidence type="ECO:0000256" key="7">
    <source>
        <dbReference type="ARBA" id="ARBA00022898"/>
    </source>
</evidence>
<comment type="similarity">
    <text evidence="3 11">Belongs to the class-V pyridoxal-phosphate-dependent aminotransferase family. SerC subfamily.</text>
</comment>
<comment type="caution">
    <text evidence="13">The sequence shown here is derived from an EMBL/GenBank/DDBJ whole genome shotgun (WGS) entry which is preliminary data.</text>
</comment>
<dbReference type="InterPro" id="IPR015422">
    <property type="entry name" value="PyrdxlP-dep_Trfase_small"/>
</dbReference>
<evidence type="ECO:0000259" key="12">
    <source>
        <dbReference type="Pfam" id="PF00266"/>
    </source>
</evidence>
<dbReference type="Gene3D" id="3.40.640.10">
    <property type="entry name" value="Type I PLP-dependent aspartate aminotransferase-like (Major domain)"/>
    <property type="match status" value="1"/>
</dbReference>
<comment type="pathway">
    <text evidence="2 11">Amino-acid biosynthesis; L-serine biosynthesis; L-serine from 3-phospho-D-glycerate: step 2/3.</text>
</comment>
<evidence type="ECO:0000313" key="14">
    <source>
        <dbReference type="Proteomes" id="UP000014937"/>
    </source>
</evidence>
<comment type="subunit">
    <text evidence="11">Homodimer.</text>
</comment>
<evidence type="ECO:0000256" key="5">
    <source>
        <dbReference type="ARBA" id="ARBA00022605"/>
    </source>
</evidence>
<dbReference type="Pfam" id="PF00266">
    <property type="entry name" value="Aminotran_5"/>
    <property type="match status" value="1"/>
</dbReference>
<proteinExistence type="inferred from homology"/>
<gene>
    <name evidence="11" type="primary">serC</name>
    <name evidence="13" type="ORF">BN587_00383</name>
</gene>
<accession>R6X4K4</accession>
<dbReference type="NCBIfam" id="NF003764">
    <property type="entry name" value="PRK05355.1"/>
    <property type="match status" value="1"/>
</dbReference>
<feature type="binding site" evidence="11">
    <location>
        <position position="149"/>
    </location>
    <ligand>
        <name>pyridoxal 5'-phosphate</name>
        <dbReference type="ChEBI" id="CHEBI:597326"/>
    </ligand>
</feature>
<feature type="binding site" evidence="11">
    <location>
        <position position="101"/>
    </location>
    <ligand>
        <name>pyridoxal 5'-phosphate</name>
        <dbReference type="ChEBI" id="CHEBI:597326"/>
    </ligand>
</feature>
<dbReference type="InterPro" id="IPR015421">
    <property type="entry name" value="PyrdxlP-dep_Trfase_major"/>
</dbReference>
<dbReference type="NCBIfam" id="TIGR01364">
    <property type="entry name" value="serC_1"/>
    <property type="match status" value="1"/>
</dbReference>
<dbReference type="GO" id="GO:0005737">
    <property type="term" value="C:cytoplasm"/>
    <property type="evidence" value="ECO:0007669"/>
    <property type="project" value="UniProtKB-SubCell"/>
</dbReference>
<comment type="function">
    <text evidence="1 11">Catalyzes the reversible conversion of 3-phosphohydroxypyruvate to phosphoserine and of 3-hydroxy-2-oxo-4-phosphonooxybutanoate to phosphohydroxythreonine.</text>
</comment>
<comment type="caution">
    <text evidence="11">Lacks conserved residue(s) required for the propagation of feature annotation.</text>
</comment>
<dbReference type="InterPro" id="IPR000192">
    <property type="entry name" value="Aminotrans_V_dom"/>
</dbReference>
<evidence type="ECO:0000256" key="3">
    <source>
        <dbReference type="ARBA" id="ARBA00006904"/>
    </source>
</evidence>
<dbReference type="Proteomes" id="UP000014937">
    <property type="component" value="Unassembled WGS sequence"/>
</dbReference>
<dbReference type="GO" id="GO:0004648">
    <property type="term" value="F:O-phospho-L-serine:2-oxoglutarate aminotransferase activity"/>
    <property type="evidence" value="ECO:0007669"/>
    <property type="project" value="UniProtKB-UniRule"/>
</dbReference>
<dbReference type="HAMAP" id="MF_00160">
    <property type="entry name" value="SerC_aminotrans_5"/>
    <property type="match status" value="1"/>
</dbReference>
<dbReference type="UniPathway" id="UPA00135">
    <property type="reaction ID" value="UER00197"/>
</dbReference>
<dbReference type="EMBL" id="CBGL010000075">
    <property type="protein sequence ID" value="CDD11196.1"/>
    <property type="molecule type" value="Genomic_DNA"/>
</dbReference>
<protein>
    <recommendedName>
        <fullName evidence="11">Phosphoserine aminotransferase</fullName>
        <ecNumber evidence="11">2.6.1.52</ecNumber>
    </recommendedName>
    <alternativeName>
        <fullName evidence="11">Phosphohydroxythreonine aminotransferase</fullName>
        <shortName evidence="11">PSAT</shortName>
    </alternativeName>
</protein>
<feature type="modified residue" description="N6-(pyridoxal phosphate)lysine" evidence="11">
    <location>
        <position position="192"/>
    </location>
</feature>
<dbReference type="InterPro" id="IPR015424">
    <property type="entry name" value="PyrdxlP-dep_Trfase"/>
</dbReference>
<evidence type="ECO:0000256" key="10">
    <source>
        <dbReference type="ARBA" id="ARBA00049007"/>
    </source>
</evidence>
<evidence type="ECO:0000256" key="6">
    <source>
        <dbReference type="ARBA" id="ARBA00022679"/>
    </source>
</evidence>
<feature type="binding site" evidence="11">
    <location>
        <position position="191"/>
    </location>
    <ligand>
        <name>pyridoxal 5'-phosphate</name>
        <dbReference type="ChEBI" id="CHEBI:597326"/>
    </ligand>
</feature>
<evidence type="ECO:0000256" key="9">
    <source>
        <dbReference type="ARBA" id="ARBA00047630"/>
    </source>
</evidence>
<comment type="catalytic activity">
    <reaction evidence="9 11">
        <text>4-(phosphooxy)-L-threonine + 2-oxoglutarate = (R)-3-hydroxy-2-oxo-4-phosphooxybutanoate + L-glutamate</text>
        <dbReference type="Rhea" id="RHEA:16573"/>
        <dbReference type="ChEBI" id="CHEBI:16810"/>
        <dbReference type="ChEBI" id="CHEBI:29985"/>
        <dbReference type="ChEBI" id="CHEBI:58452"/>
        <dbReference type="ChEBI" id="CHEBI:58538"/>
        <dbReference type="EC" id="2.6.1.52"/>
    </reaction>
</comment>
<evidence type="ECO:0000256" key="11">
    <source>
        <dbReference type="HAMAP-Rule" id="MF_00160"/>
    </source>
</evidence>
<name>R6X4K4_9FIRM</name>
<keyword evidence="6 11" id="KW-0808">Transferase</keyword>
<dbReference type="InterPro" id="IPR022278">
    <property type="entry name" value="Pser_aminoTfrase"/>
</dbReference>
<comment type="catalytic activity">
    <reaction evidence="10 11">
        <text>O-phospho-L-serine + 2-oxoglutarate = 3-phosphooxypyruvate + L-glutamate</text>
        <dbReference type="Rhea" id="RHEA:14329"/>
        <dbReference type="ChEBI" id="CHEBI:16810"/>
        <dbReference type="ChEBI" id="CHEBI:18110"/>
        <dbReference type="ChEBI" id="CHEBI:29985"/>
        <dbReference type="ChEBI" id="CHEBI:57524"/>
        <dbReference type="EC" id="2.6.1.52"/>
    </reaction>
</comment>